<organism evidence="2 3">
    <name type="scientific">Taxus chinensis</name>
    <name type="common">Chinese yew</name>
    <name type="synonym">Taxus wallichiana var. chinensis</name>
    <dbReference type="NCBI Taxonomy" id="29808"/>
    <lineage>
        <taxon>Eukaryota</taxon>
        <taxon>Viridiplantae</taxon>
        <taxon>Streptophyta</taxon>
        <taxon>Embryophyta</taxon>
        <taxon>Tracheophyta</taxon>
        <taxon>Spermatophyta</taxon>
        <taxon>Pinopsida</taxon>
        <taxon>Pinidae</taxon>
        <taxon>Conifers II</taxon>
        <taxon>Cupressales</taxon>
        <taxon>Taxaceae</taxon>
        <taxon>Taxus</taxon>
    </lineage>
</organism>
<feature type="region of interest" description="Disordered" evidence="1">
    <location>
        <begin position="28"/>
        <end position="55"/>
    </location>
</feature>
<feature type="non-terminal residue" evidence="2">
    <location>
        <position position="55"/>
    </location>
</feature>
<proteinExistence type="predicted"/>
<name>A0AA38GW29_TAXCH</name>
<reference evidence="2 3" key="1">
    <citation type="journal article" date="2021" name="Nat. Plants">
        <title>The Taxus genome provides insights into paclitaxel biosynthesis.</title>
        <authorList>
            <person name="Xiong X."/>
            <person name="Gou J."/>
            <person name="Liao Q."/>
            <person name="Li Y."/>
            <person name="Zhou Q."/>
            <person name="Bi G."/>
            <person name="Li C."/>
            <person name="Du R."/>
            <person name="Wang X."/>
            <person name="Sun T."/>
            <person name="Guo L."/>
            <person name="Liang H."/>
            <person name="Lu P."/>
            <person name="Wu Y."/>
            <person name="Zhang Z."/>
            <person name="Ro D.K."/>
            <person name="Shang Y."/>
            <person name="Huang S."/>
            <person name="Yan J."/>
        </authorList>
    </citation>
    <scope>NUCLEOTIDE SEQUENCE [LARGE SCALE GENOMIC DNA]</scope>
    <source>
        <strain evidence="2">Ta-2019</strain>
    </source>
</reference>
<comment type="caution">
    <text evidence="2">The sequence shown here is derived from an EMBL/GenBank/DDBJ whole genome shotgun (WGS) entry which is preliminary data.</text>
</comment>
<keyword evidence="3" id="KW-1185">Reference proteome</keyword>
<feature type="non-terminal residue" evidence="2">
    <location>
        <position position="1"/>
    </location>
</feature>
<gene>
    <name evidence="2" type="ORF">KI387_002210</name>
</gene>
<sequence>TNRLNPTITQASYSCNQIQWCPRIAKYAPQSSQQHPRQRTVESGLPDGPGRGTKQ</sequence>
<dbReference type="Proteomes" id="UP000824469">
    <property type="component" value="Unassembled WGS sequence"/>
</dbReference>
<protein>
    <submittedName>
        <fullName evidence="2">Uncharacterized protein</fullName>
    </submittedName>
</protein>
<accession>A0AA38GW29</accession>
<dbReference type="EMBL" id="JAHRHJ020000001">
    <property type="protein sequence ID" value="KAH9330102.1"/>
    <property type="molecule type" value="Genomic_DNA"/>
</dbReference>
<dbReference type="AlphaFoldDB" id="A0AA38GW29"/>
<evidence type="ECO:0000256" key="1">
    <source>
        <dbReference type="SAM" id="MobiDB-lite"/>
    </source>
</evidence>
<evidence type="ECO:0000313" key="2">
    <source>
        <dbReference type="EMBL" id="KAH9330102.1"/>
    </source>
</evidence>
<evidence type="ECO:0000313" key="3">
    <source>
        <dbReference type="Proteomes" id="UP000824469"/>
    </source>
</evidence>